<reference evidence="1" key="1">
    <citation type="submission" date="2020-10" db="EMBL/GenBank/DDBJ databases">
        <authorList>
            <person name="Gilroy R."/>
        </authorList>
    </citation>
    <scope>NUCLEOTIDE SEQUENCE</scope>
    <source>
        <strain evidence="1">CHK154-7741</strain>
    </source>
</reference>
<gene>
    <name evidence="1" type="ORF">IAD26_08290</name>
</gene>
<dbReference type="EMBL" id="DVOD01000059">
    <property type="protein sequence ID" value="HIU93115.1"/>
    <property type="molecule type" value="Genomic_DNA"/>
</dbReference>
<comment type="caution">
    <text evidence="1">The sequence shown here is derived from an EMBL/GenBank/DDBJ whole genome shotgun (WGS) entry which is preliminary data.</text>
</comment>
<reference evidence="1" key="2">
    <citation type="journal article" date="2021" name="PeerJ">
        <title>Extensive microbial diversity within the chicken gut microbiome revealed by metagenomics and culture.</title>
        <authorList>
            <person name="Gilroy R."/>
            <person name="Ravi A."/>
            <person name="Getino M."/>
            <person name="Pursley I."/>
            <person name="Horton D.L."/>
            <person name="Alikhan N.F."/>
            <person name="Baker D."/>
            <person name="Gharbi K."/>
            <person name="Hall N."/>
            <person name="Watson M."/>
            <person name="Adriaenssens E.M."/>
            <person name="Foster-Nyarko E."/>
            <person name="Jarju S."/>
            <person name="Secka A."/>
            <person name="Antonio M."/>
            <person name="Oren A."/>
            <person name="Chaudhuri R.R."/>
            <person name="La Ragione R."/>
            <person name="Hildebrand F."/>
            <person name="Pallen M.J."/>
        </authorList>
    </citation>
    <scope>NUCLEOTIDE SEQUENCE</scope>
    <source>
        <strain evidence="1">CHK154-7741</strain>
    </source>
</reference>
<evidence type="ECO:0000313" key="2">
    <source>
        <dbReference type="Proteomes" id="UP000886748"/>
    </source>
</evidence>
<sequence length="116" mass="13527">MGSSFSRITKDFELKLVHDEDSQVLKNADEIMDAIKAARRKIKERLDILESISSPTSEDEREIAVLIRQDQYFFALQNKQKSELEQIFFAGKKGECEDNCIYPDVLQWYQPPKPKD</sequence>
<protein>
    <submittedName>
        <fullName evidence="1">Uncharacterized protein</fullName>
    </submittedName>
</protein>
<name>A0A9D1SRV7_9CLOT</name>
<dbReference type="AlphaFoldDB" id="A0A9D1SRV7"/>
<accession>A0A9D1SRV7</accession>
<evidence type="ECO:0000313" key="1">
    <source>
        <dbReference type="EMBL" id="HIU93115.1"/>
    </source>
</evidence>
<organism evidence="1 2">
    <name type="scientific">Candidatus Limenecus avicola</name>
    <dbReference type="NCBI Taxonomy" id="2840847"/>
    <lineage>
        <taxon>Bacteria</taxon>
        <taxon>Bacillati</taxon>
        <taxon>Bacillota</taxon>
        <taxon>Clostridia</taxon>
        <taxon>Eubacteriales</taxon>
        <taxon>Clostridiaceae</taxon>
        <taxon>Clostridiaceae incertae sedis</taxon>
        <taxon>Candidatus Limenecus</taxon>
    </lineage>
</organism>
<dbReference type="Proteomes" id="UP000886748">
    <property type="component" value="Unassembled WGS sequence"/>
</dbReference>
<proteinExistence type="predicted"/>